<proteinExistence type="predicted"/>
<dbReference type="PANTHER" id="PTHR36452">
    <property type="entry name" value="CHROMOSOME 12, WHOLE GENOME SHOTGUN SEQUENCE"/>
    <property type="match status" value="1"/>
</dbReference>
<dbReference type="OrthoDB" id="9794241at2"/>
<name>A0A1G9IUH4_9FLAO</name>
<dbReference type="Pfam" id="PF09365">
    <property type="entry name" value="DUF2461"/>
    <property type="match status" value="1"/>
</dbReference>
<evidence type="ECO:0000313" key="2">
    <source>
        <dbReference type="Proteomes" id="UP000199440"/>
    </source>
</evidence>
<evidence type="ECO:0000313" key="1">
    <source>
        <dbReference type="EMBL" id="SDL28847.1"/>
    </source>
</evidence>
<accession>A0A1G9IUH4</accession>
<dbReference type="Proteomes" id="UP000199440">
    <property type="component" value="Unassembled WGS sequence"/>
</dbReference>
<organism evidence="1 2">
    <name type="scientific">Kriegella aquimaris</name>
    <dbReference type="NCBI Taxonomy" id="192904"/>
    <lineage>
        <taxon>Bacteria</taxon>
        <taxon>Pseudomonadati</taxon>
        <taxon>Bacteroidota</taxon>
        <taxon>Flavobacteriia</taxon>
        <taxon>Flavobacteriales</taxon>
        <taxon>Flavobacteriaceae</taxon>
        <taxon>Kriegella</taxon>
    </lineage>
</organism>
<keyword evidence="2" id="KW-1185">Reference proteome</keyword>
<dbReference type="NCBIfam" id="TIGR02453">
    <property type="entry name" value="TIGR02453 family protein"/>
    <property type="match status" value="1"/>
</dbReference>
<dbReference type="AlphaFoldDB" id="A0A1G9IUH4"/>
<dbReference type="PIRSF" id="PIRSF028451">
    <property type="entry name" value="UCP028451"/>
    <property type="match status" value="1"/>
</dbReference>
<dbReference type="STRING" id="192904.SAMN04488514_101284"/>
<sequence length="226" mass="26711">MLDSVITKQTLLFLKKLEKNNNRDWFAEHKKEFKDHEFEVKAFLQRLQERLQTHDEIDKLKMFRIYRDVRFSANKQPYKTHLAGSFSRAGVRNRGGYYFHIQPGGSFIATGFWQPNKDDLLRIRKEFELDTTEIRKVITKKTFKEIWGDLVGDEVKTAPKGFDKEDPNIDLIKKKQYIFVKNFTDDEVLSPDFLNVVDDAYKSIRPYFDLMSEILTTNLNGESILN</sequence>
<dbReference type="PANTHER" id="PTHR36452:SF1">
    <property type="entry name" value="DUF2461 DOMAIN-CONTAINING PROTEIN"/>
    <property type="match status" value="1"/>
</dbReference>
<dbReference type="RefSeq" id="WP_089884535.1">
    <property type="nucleotide sequence ID" value="NZ_FNGV01000001.1"/>
</dbReference>
<reference evidence="1 2" key="1">
    <citation type="submission" date="2016-10" db="EMBL/GenBank/DDBJ databases">
        <authorList>
            <person name="de Groot N.N."/>
        </authorList>
    </citation>
    <scope>NUCLEOTIDE SEQUENCE [LARGE SCALE GENOMIC DNA]</scope>
    <source>
        <strain evidence="1 2">DSM 19886</strain>
    </source>
</reference>
<protein>
    <submittedName>
        <fullName evidence="1">TIGR02453 family protein</fullName>
    </submittedName>
</protein>
<dbReference type="InterPro" id="IPR012808">
    <property type="entry name" value="CHP02453"/>
</dbReference>
<dbReference type="InterPro" id="IPR015996">
    <property type="entry name" value="UCP028451"/>
</dbReference>
<dbReference type="EMBL" id="FNGV01000001">
    <property type="protein sequence ID" value="SDL28847.1"/>
    <property type="molecule type" value="Genomic_DNA"/>
</dbReference>
<gene>
    <name evidence="1" type="ORF">SAMN04488514_101284</name>
</gene>